<keyword evidence="9" id="KW-0969">Cilium</keyword>
<accession>A0A5B8L5B9</accession>
<dbReference type="NCBIfam" id="TIGR02492">
    <property type="entry name" value="flgK_ends"/>
    <property type="match status" value="1"/>
</dbReference>
<comment type="subcellular location">
    <subcellularLocation>
        <location evidence="1">Bacterial flagellum</location>
    </subcellularLocation>
    <subcellularLocation>
        <location evidence="2">Secreted</location>
    </subcellularLocation>
</comment>
<dbReference type="PANTHER" id="PTHR30033:SF1">
    <property type="entry name" value="FLAGELLAR HOOK-ASSOCIATED PROTEIN 1"/>
    <property type="match status" value="1"/>
</dbReference>
<evidence type="ECO:0000313" key="9">
    <source>
        <dbReference type="EMBL" id="QDZ02718.1"/>
    </source>
</evidence>
<keyword evidence="9" id="KW-0282">Flagellum</keyword>
<name>A0A5B8L5B9_9HYPH</name>
<keyword evidence="5" id="KW-0964">Secreted</keyword>
<dbReference type="GO" id="GO:0005198">
    <property type="term" value="F:structural molecule activity"/>
    <property type="evidence" value="ECO:0007669"/>
    <property type="project" value="InterPro"/>
</dbReference>
<evidence type="ECO:0000313" key="10">
    <source>
        <dbReference type="Proteomes" id="UP000321389"/>
    </source>
</evidence>
<organism evidence="9 10">
    <name type="scientific">Nitratireductor mangrovi</name>
    <dbReference type="NCBI Taxonomy" id="2599600"/>
    <lineage>
        <taxon>Bacteria</taxon>
        <taxon>Pseudomonadati</taxon>
        <taxon>Pseudomonadota</taxon>
        <taxon>Alphaproteobacteria</taxon>
        <taxon>Hyphomicrobiales</taxon>
        <taxon>Phyllobacteriaceae</taxon>
        <taxon>Nitratireductor</taxon>
    </lineage>
</organism>
<dbReference type="GO" id="GO:0005576">
    <property type="term" value="C:extracellular region"/>
    <property type="evidence" value="ECO:0007669"/>
    <property type="project" value="UniProtKB-SubCell"/>
</dbReference>
<dbReference type="GO" id="GO:0044780">
    <property type="term" value="P:bacterial-type flagellum assembly"/>
    <property type="evidence" value="ECO:0007669"/>
    <property type="project" value="InterPro"/>
</dbReference>
<dbReference type="AlphaFoldDB" id="A0A5B8L5B9"/>
<dbReference type="PANTHER" id="PTHR30033">
    <property type="entry name" value="FLAGELLAR HOOK-ASSOCIATED PROTEIN 1"/>
    <property type="match status" value="1"/>
</dbReference>
<feature type="domain" description="Flagellar hook-associated protein FlgK helical" evidence="8">
    <location>
        <begin position="95"/>
        <end position="307"/>
    </location>
</feature>
<evidence type="ECO:0000256" key="2">
    <source>
        <dbReference type="ARBA" id="ARBA00004613"/>
    </source>
</evidence>
<evidence type="ECO:0000256" key="1">
    <source>
        <dbReference type="ARBA" id="ARBA00004365"/>
    </source>
</evidence>
<evidence type="ECO:0000256" key="4">
    <source>
        <dbReference type="ARBA" id="ARBA00016244"/>
    </source>
</evidence>
<evidence type="ECO:0000259" key="7">
    <source>
        <dbReference type="Pfam" id="PF06429"/>
    </source>
</evidence>
<evidence type="ECO:0000256" key="5">
    <source>
        <dbReference type="ARBA" id="ARBA00022525"/>
    </source>
</evidence>
<protein>
    <recommendedName>
        <fullName evidence="4">Flagellar hook-associated protein 1</fullName>
    </recommendedName>
</protein>
<dbReference type="GO" id="GO:0009424">
    <property type="term" value="C:bacterial-type flagellum hook"/>
    <property type="evidence" value="ECO:0007669"/>
    <property type="project" value="InterPro"/>
</dbReference>
<dbReference type="Pfam" id="PF06429">
    <property type="entry name" value="Flg_bbr_C"/>
    <property type="match status" value="1"/>
</dbReference>
<comment type="similarity">
    <text evidence="3">Belongs to the flagella basal body rod proteins family.</text>
</comment>
<dbReference type="InterPro" id="IPR010930">
    <property type="entry name" value="Flg_bb/hook_C_dom"/>
</dbReference>
<keyword evidence="9" id="KW-0966">Cell projection</keyword>
<dbReference type="EMBL" id="CP042301">
    <property type="protein sequence ID" value="QDZ02718.1"/>
    <property type="molecule type" value="Genomic_DNA"/>
</dbReference>
<gene>
    <name evidence="9" type="primary">flgK</name>
    <name evidence="9" type="ORF">FQ775_21380</name>
</gene>
<evidence type="ECO:0000256" key="6">
    <source>
        <dbReference type="ARBA" id="ARBA00023143"/>
    </source>
</evidence>
<dbReference type="InterPro" id="IPR053927">
    <property type="entry name" value="FlgK_helical"/>
</dbReference>
<dbReference type="KEGG" id="niy:FQ775_21380"/>
<dbReference type="OrthoDB" id="7181295at2"/>
<proteinExistence type="inferred from homology"/>
<dbReference type="InterPro" id="IPR002371">
    <property type="entry name" value="FlgK"/>
</dbReference>
<dbReference type="Pfam" id="PF22638">
    <property type="entry name" value="FlgK_D1"/>
    <property type="match status" value="1"/>
</dbReference>
<feature type="domain" description="Flagellar basal-body/hook protein C-terminal" evidence="7">
    <location>
        <begin position="444"/>
        <end position="481"/>
    </location>
</feature>
<evidence type="ECO:0000259" key="8">
    <source>
        <dbReference type="Pfam" id="PF22638"/>
    </source>
</evidence>
<keyword evidence="10" id="KW-1185">Reference proteome</keyword>
<sequence>MSLTSALGIAQNALLTTARRTSVVSQNITNASNPDYSRRTALLSSEAPGVRVAEIRRATSEALFRQNLDALSSWEGQKQLLAGLDTIALAVNGADNASSAATALGKLQEALQLYASSPSSATLAEGALDAARQVVNSLNNGSRQIQTFRANMDVEVGLAVDDLNRLLADFDVANKSVIAARATGRDASDALDQREAILKQISQYIPVSTFNRSNDDMVVTTADGATLYETKPRMVSFEATSGYATGTVGNAVYIDGVPYSPGSKDAVSGRLAGFLSLRDDVAGKLQSQLDEVARGVMTAFSETDRTGGGGPALAGLFTWPGGPGLPPAGTVSTGLAFSIRVNPAFDSDAGGNPSLIRDGGANGAAYVANPGGASYAGLLIEYGDRLGGTMAFDPSAGLPDGTSVLDFSSGSIGWLEAQRQGASNAELSRNALVVRTGEALSNETGVNIDVEMSLLLDLEHAYEASARIIRTVDQMMATLLDAV</sequence>
<dbReference type="SUPFAM" id="SSF64518">
    <property type="entry name" value="Phase 1 flagellin"/>
    <property type="match status" value="1"/>
</dbReference>
<dbReference type="RefSeq" id="WP_146301353.1">
    <property type="nucleotide sequence ID" value="NZ_CP042301.2"/>
</dbReference>
<reference evidence="9" key="1">
    <citation type="submission" date="2020-04" db="EMBL/GenBank/DDBJ databases">
        <title>Nitratireductor sp. nov. isolated from mangrove soil.</title>
        <authorList>
            <person name="Ye Y."/>
        </authorList>
    </citation>
    <scope>NUCLEOTIDE SEQUENCE</scope>
    <source>
        <strain evidence="9">SY7</strain>
    </source>
</reference>
<dbReference type="Proteomes" id="UP000321389">
    <property type="component" value="Chromosome"/>
</dbReference>
<evidence type="ECO:0000256" key="3">
    <source>
        <dbReference type="ARBA" id="ARBA00009677"/>
    </source>
</evidence>
<keyword evidence="6" id="KW-0975">Bacterial flagellum</keyword>